<dbReference type="EMBL" id="QNUF01000008">
    <property type="protein sequence ID" value="REC75944.1"/>
    <property type="molecule type" value="Genomic_DNA"/>
</dbReference>
<evidence type="ECO:0000313" key="2">
    <source>
        <dbReference type="Proteomes" id="UP000256491"/>
    </source>
</evidence>
<keyword evidence="2" id="KW-1185">Reference proteome</keyword>
<evidence type="ECO:0000313" key="1">
    <source>
        <dbReference type="EMBL" id="REC75944.1"/>
    </source>
</evidence>
<dbReference type="Proteomes" id="UP000256491">
    <property type="component" value="Unassembled WGS sequence"/>
</dbReference>
<evidence type="ECO:0008006" key="3">
    <source>
        <dbReference type="Google" id="ProtNLM"/>
    </source>
</evidence>
<proteinExistence type="predicted"/>
<gene>
    <name evidence="1" type="ORF">DRF57_09265</name>
</gene>
<accession>A0ABX9ILG3</accession>
<sequence>MQVNNITFILLFIFLFSLEGNAQSYNKNNVLGIWKTKCNTDDHVSNILFYNKNEGELNMFNNTKLVSKMMVEISPDYKLIKYIGTNIIGEGVDVKKITSLTKGDVIAVIEGID</sequence>
<name>A0ABX9ILG3_9FLAO</name>
<organism evidence="1 2">
    <name type="scientific">Chryseobacterium rhizosphaerae</name>
    <dbReference type="NCBI Taxonomy" id="395937"/>
    <lineage>
        <taxon>Bacteria</taxon>
        <taxon>Pseudomonadati</taxon>
        <taxon>Bacteroidota</taxon>
        <taxon>Flavobacteriia</taxon>
        <taxon>Flavobacteriales</taxon>
        <taxon>Weeksellaceae</taxon>
        <taxon>Chryseobacterium group</taxon>
        <taxon>Chryseobacterium</taxon>
    </lineage>
</organism>
<protein>
    <recommendedName>
        <fullName evidence="3">Lipocalin-like domain-containing protein</fullName>
    </recommendedName>
</protein>
<reference evidence="1 2" key="1">
    <citation type="journal article" date="2010" name="Syst. Appl. Microbiol.">
        <title>Four new species of Chryseobacterium from the rhizosphere of coastal sand dune plants, Chryseobacterium elymi sp. nov., Chryseobacterium hagamense sp. nov., Chryseobacterium lathyri sp. nov. and Chryseobacterium rhizosphaerae sp. nov.</title>
        <authorList>
            <person name="Cho S.H."/>
            <person name="Lee K.S."/>
            <person name="Shin D.S."/>
            <person name="Han J.H."/>
            <person name="Park K.S."/>
            <person name="Lee C.H."/>
            <person name="Park K.H."/>
            <person name="Kim S.B."/>
        </authorList>
    </citation>
    <scope>NUCLEOTIDE SEQUENCE [LARGE SCALE GENOMIC DNA]</scope>
    <source>
        <strain evidence="1 2">KCTC 22548</strain>
    </source>
</reference>
<dbReference type="RefSeq" id="WP_115918143.1">
    <property type="nucleotide sequence ID" value="NZ_BJYH01000010.1"/>
</dbReference>
<comment type="caution">
    <text evidence="1">The sequence shown here is derived from an EMBL/GenBank/DDBJ whole genome shotgun (WGS) entry which is preliminary data.</text>
</comment>